<keyword evidence="1" id="KW-0732">Signal</keyword>
<dbReference type="SUPFAM" id="SSF56300">
    <property type="entry name" value="Metallo-dependent phosphatases"/>
    <property type="match status" value="1"/>
</dbReference>
<dbReference type="InterPro" id="IPR029052">
    <property type="entry name" value="Metallo-depent_PP-like"/>
</dbReference>
<evidence type="ECO:0000259" key="2">
    <source>
        <dbReference type="Pfam" id="PF00149"/>
    </source>
</evidence>
<accession>A0A0S7WIG5</accession>
<reference evidence="3 4" key="1">
    <citation type="journal article" date="2015" name="Microbiome">
        <title>Genomic resolution of linkages in carbon, nitrogen, and sulfur cycling among widespread estuary sediment bacteria.</title>
        <authorList>
            <person name="Baker B.J."/>
            <person name="Lazar C.S."/>
            <person name="Teske A.P."/>
            <person name="Dick G.J."/>
        </authorList>
    </citation>
    <scope>NUCLEOTIDE SEQUENCE [LARGE SCALE GENOMIC DNA]</scope>
    <source>
        <strain evidence="3">DG_26</strain>
    </source>
</reference>
<dbReference type="AlphaFoldDB" id="A0A0S7WIG5"/>
<dbReference type="PANTHER" id="PTHR43143">
    <property type="entry name" value="METALLOPHOSPHOESTERASE, CALCINEURIN SUPERFAMILY"/>
    <property type="match status" value="1"/>
</dbReference>
<evidence type="ECO:0000313" key="4">
    <source>
        <dbReference type="Proteomes" id="UP000051124"/>
    </source>
</evidence>
<feature type="signal peptide" evidence="1">
    <location>
        <begin position="1"/>
        <end position="25"/>
    </location>
</feature>
<sequence length="277" mass="31377">MRKNIILACCTVVVAAIAVSGCAYKTAQPRTMRGDQPVRFAVIGDRTGGHEPGIYGQIVNEVERMKPDFVLTVGDMIEGYTDDTVAVKQEWDEYRGLLQPLTVPVYFTSGNYDIWDSTSLGLYQRIIGNAYYSVDLEGIHFVFLDNSRYYTVDAFPGEQIEWLVADLERNMGARYTFVFFHIPYWIETIAEDEADTLHSLFVKYGVDAVFTGHYHSYFSGEFDGIIYTGVGSSGGACSPGPTGLQYHFVWVTVDSDGIWITLRRCRWLRISPFLRER</sequence>
<name>A0A0S7WIG5_UNCT6</name>
<dbReference type="PANTHER" id="PTHR43143:SF1">
    <property type="entry name" value="SERINE_THREONINE-PROTEIN PHOSPHATASE CPPED1"/>
    <property type="match status" value="1"/>
</dbReference>
<evidence type="ECO:0000256" key="1">
    <source>
        <dbReference type="SAM" id="SignalP"/>
    </source>
</evidence>
<protein>
    <recommendedName>
        <fullName evidence="2">Calcineurin-like phosphoesterase domain-containing protein</fullName>
    </recommendedName>
</protein>
<dbReference type="Proteomes" id="UP000051124">
    <property type="component" value="Unassembled WGS sequence"/>
</dbReference>
<dbReference type="InterPro" id="IPR051918">
    <property type="entry name" value="STPP_CPPED1"/>
</dbReference>
<dbReference type="Gene3D" id="3.60.21.10">
    <property type="match status" value="1"/>
</dbReference>
<dbReference type="GO" id="GO:0016787">
    <property type="term" value="F:hydrolase activity"/>
    <property type="evidence" value="ECO:0007669"/>
    <property type="project" value="InterPro"/>
</dbReference>
<comment type="caution">
    <text evidence="3">The sequence shown here is derived from an EMBL/GenBank/DDBJ whole genome shotgun (WGS) entry which is preliminary data.</text>
</comment>
<feature type="chain" id="PRO_5006639465" description="Calcineurin-like phosphoesterase domain-containing protein" evidence="1">
    <location>
        <begin position="26"/>
        <end position="277"/>
    </location>
</feature>
<feature type="domain" description="Calcineurin-like phosphoesterase" evidence="2">
    <location>
        <begin position="39"/>
        <end position="217"/>
    </location>
</feature>
<dbReference type="PROSITE" id="PS51257">
    <property type="entry name" value="PROKAR_LIPOPROTEIN"/>
    <property type="match status" value="1"/>
</dbReference>
<dbReference type="InterPro" id="IPR004843">
    <property type="entry name" value="Calcineurin-like_PHP"/>
</dbReference>
<organism evidence="3 4">
    <name type="scientific">candidate division TA06 bacterium DG_26</name>
    <dbReference type="NCBI Taxonomy" id="1703771"/>
    <lineage>
        <taxon>Bacteria</taxon>
        <taxon>Bacteria division TA06</taxon>
    </lineage>
</organism>
<dbReference type="EMBL" id="LIZT01000034">
    <property type="protein sequence ID" value="KPJ49976.1"/>
    <property type="molecule type" value="Genomic_DNA"/>
</dbReference>
<proteinExistence type="predicted"/>
<evidence type="ECO:0000313" key="3">
    <source>
        <dbReference type="EMBL" id="KPJ49976.1"/>
    </source>
</evidence>
<dbReference type="Pfam" id="PF00149">
    <property type="entry name" value="Metallophos"/>
    <property type="match status" value="1"/>
</dbReference>
<gene>
    <name evidence="3" type="ORF">AMJ40_04300</name>
</gene>